<feature type="region of interest" description="Disordered" evidence="1">
    <location>
        <begin position="617"/>
        <end position="641"/>
    </location>
</feature>
<feature type="compositionally biased region" description="Basic and acidic residues" evidence="1">
    <location>
        <begin position="428"/>
        <end position="439"/>
    </location>
</feature>
<dbReference type="EMBL" id="JARBHB010000013">
    <property type="protein sequence ID" value="KAJ8869926.1"/>
    <property type="molecule type" value="Genomic_DNA"/>
</dbReference>
<evidence type="ECO:0000313" key="3">
    <source>
        <dbReference type="Proteomes" id="UP001159363"/>
    </source>
</evidence>
<reference evidence="2 3" key="1">
    <citation type="submission" date="2023-02" db="EMBL/GenBank/DDBJ databases">
        <title>LHISI_Scaffold_Assembly.</title>
        <authorList>
            <person name="Stuart O.P."/>
            <person name="Cleave R."/>
            <person name="Magrath M.J.L."/>
            <person name="Mikheyev A.S."/>
        </authorList>
    </citation>
    <scope>NUCLEOTIDE SEQUENCE [LARGE SCALE GENOMIC DNA]</scope>
    <source>
        <strain evidence="2">Daus_M_001</strain>
        <tissue evidence="2">Leg muscle</tissue>
    </source>
</reference>
<accession>A0ABQ9GFP4</accession>
<sequence length="641" mass="70906">MFSFHRHISTNFPGHVSTKSGGYGPQHDNSLAAAAEYFLQKLAPQDRGNSHQRTVQPAAFGKESPQGTRIQAYRRDTGLFGSKLLAECRDRPSRTVVLRGLPYENMLLLFLPKCSFRAGGVEQVIRRGGSAWGLLRVARFVRDVVISALRALLSIVIGFHYDPPSSSATCPSELAQPCFTHLGSVTPSLKPGPRYMRHSESTLRHFRALRLEMMVHLMRVVVSPFSLQSFSASKKEITPARIHRWSSGQTTRFPPRRIGIDSRRIFARGNRAGRCLWSVFSGFPVSPPLHSGTAPYASHFTLIGSQDLDVKGRPNFSTPIESTLGLQGHANPRTTVAGENSALSEHRVDKCTETKWCGSSIDRNPEISRIHKRDSVVVDGGGGGRCGQGSLFCSCGETDRQSVAVMGRWGGGGRCRSVGWEGEEELEGSDHTRRAREGLLPRLFPKKTSPLSGSYGSPGRPPRSAADAEIVLTLSPQPGGRTGPAANLPSVCRRLDGESDRQGRQSPPTRISNFRDVKVLRTETFSVKSLFAPKRVSRSLPHIGRQYGCCCHRVLNIFFSSWPTLYFIYILRHYLKVVTIAVDKIWILIMEVKDFSFTTNIYQMTSDTGITMAERLARSPPTKENRAQSPAGSPDSRMWES</sequence>
<evidence type="ECO:0000256" key="1">
    <source>
        <dbReference type="SAM" id="MobiDB-lite"/>
    </source>
</evidence>
<organism evidence="2 3">
    <name type="scientific">Dryococelus australis</name>
    <dbReference type="NCBI Taxonomy" id="614101"/>
    <lineage>
        <taxon>Eukaryota</taxon>
        <taxon>Metazoa</taxon>
        <taxon>Ecdysozoa</taxon>
        <taxon>Arthropoda</taxon>
        <taxon>Hexapoda</taxon>
        <taxon>Insecta</taxon>
        <taxon>Pterygota</taxon>
        <taxon>Neoptera</taxon>
        <taxon>Polyneoptera</taxon>
        <taxon>Phasmatodea</taxon>
        <taxon>Verophasmatodea</taxon>
        <taxon>Anareolatae</taxon>
        <taxon>Phasmatidae</taxon>
        <taxon>Eurycanthinae</taxon>
        <taxon>Dryococelus</taxon>
    </lineage>
</organism>
<dbReference type="Proteomes" id="UP001159363">
    <property type="component" value="Chromosome 12"/>
</dbReference>
<keyword evidence="3" id="KW-1185">Reference proteome</keyword>
<gene>
    <name evidence="2" type="ORF">PR048_028937</name>
</gene>
<proteinExistence type="predicted"/>
<name>A0ABQ9GFP4_9NEOP</name>
<feature type="region of interest" description="Disordered" evidence="1">
    <location>
        <begin position="46"/>
        <end position="67"/>
    </location>
</feature>
<comment type="caution">
    <text evidence="2">The sequence shown here is derived from an EMBL/GenBank/DDBJ whole genome shotgun (WGS) entry which is preliminary data.</text>
</comment>
<evidence type="ECO:0000313" key="2">
    <source>
        <dbReference type="EMBL" id="KAJ8869926.1"/>
    </source>
</evidence>
<feature type="compositionally biased region" description="Basic and acidic residues" evidence="1">
    <location>
        <begin position="617"/>
        <end position="626"/>
    </location>
</feature>
<protein>
    <submittedName>
        <fullName evidence="2">Uncharacterized protein</fullName>
    </submittedName>
</protein>
<feature type="region of interest" description="Disordered" evidence="1">
    <location>
        <begin position="417"/>
        <end position="464"/>
    </location>
</feature>